<sequence>MFDNARYMTRGIKSEIPLELQLFMWNCIDSLKEQGVKLDYLQVFELKREIVDDIAIQKIEHRQEVPKYEKTYKMLIEEVVSSKIFVIDDNTHTTMLLAEEY</sequence>
<reference evidence="1 2" key="1">
    <citation type="submission" date="2020-04" db="EMBL/GenBank/DDBJ databases">
        <authorList>
            <person name="Doyle D.A."/>
        </authorList>
    </citation>
    <scope>NUCLEOTIDE SEQUENCE [LARGE SCALE GENOMIC DNA]</scope>
    <source>
        <strain evidence="1 2">P21</strain>
    </source>
</reference>
<evidence type="ECO:0000313" key="1">
    <source>
        <dbReference type="EMBL" id="NMM65252.1"/>
    </source>
</evidence>
<dbReference type="Pfam" id="PF06124">
    <property type="entry name" value="DUF960"/>
    <property type="match status" value="1"/>
</dbReference>
<reference evidence="1 2" key="2">
    <citation type="submission" date="2020-06" db="EMBL/GenBank/DDBJ databases">
        <title>Complete Genome Sequence of Clostridium muelleri sp. nov. P21T, an Acid-Alcohol Producing Acetogen Isolated from Old Hay.</title>
        <authorList>
            <person name="Duncan K.E."/>
            <person name="Tanner R.S."/>
        </authorList>
    </citation>
    <scope>NUCLEOTIDE SEQUENCE [LARGE SCALE GENOMIC DNA]</scope>
    <source>
        <strain evidence="1 2">P21</strain>
    </source>
</reference>
<dbReference type="Proteomes" id="UP000537131">
    <property type="component" value="Unassembled WGS sequence"/>
</dbReference>
<protein>
    <submittedName>
        <fullName evidence="1">DUF960 domain-containing protein</fullName>
    </submittedName>
</protein>
<comment type="caution">
    <text evidence="1">The sequence shown here is derived from an EMBL/GenBank/DDBJ whole genome shotgun (WGS) entry which is preliminary data.</text>
</comment>
<gene>
    <name evidence="1" type="ORF">HBE96_21955</name>
</gene>
<dbReference type="Gene3D" id="3.10.450.150">
    <property type="entry name" value="enterococcus faecalis protein"/>
    <property type="match status" value="1"/>
</dbReference>
<dbReference type="InterPro" id="IPR009303">
    <property type="entry name" value="DUF960"/>
</dbReference>
<accession>A0A7Y0HQY3</accession>
<name>A0A7Y0HQY3_9CLOT</name>
<dbReference type="AlphaFoldDB" id="A0A7Y0HQY3"/>
<organism evidence="1 2">
    <name type="scientific">Clostridium muellerianum</name>
    <dbReference type="NCBI Taxonomy" id="2716538"/>
    <lineage>
        <taxon>Bacteria</taxon>
        <taxon>Bacillati</taxon>
        <taxon>Bacillota</taxon>
        <taxon>Clostridia</taxon>
        <taxon>Eubacteriales</taxon>
        <taxon>Clostridiaceae</taxon>
        <taxon>Clostridium</taxon>
    </lineage>
</organism>
<dbReference type="EMBL" id="JABBNI010000063">
    <property type="protein sequence ID" value="NMM65252.1"/>
    <property type="molecule type" value="Genomic_DNA"/>
</dbReference>
<evidence type="ECO:0000313" key="2">
    <source>
        <dbReference type="Proteomes" id="UP000537131"/>
    </source>
</evidence>
<keyword evidence="2" id="KW-1185">Reference proteome</keyword>
<proteinExistence type="predicted"/>